<evidence type="ECO:0000256" key="2">
    <source>
        <dbReference type="ARBA" id="ARBA00022450"/>
    </source>
</evidence>
<accession>A0ABP7LBP3</accession>
<dbReference type="Gene3D" id="3.30.300.30">
    <property type="match status" value="1"/>
</dbReference>
<dbReference type="InterPro" id="IPR025110">
    <property type="entry name" value="AMP-bd_C"/>
</dbReference>
<dbReference type="Gene3D" id="3.30.559.10">
    <property type="entry name" value="Chloramphenicol acetyltransferase-like domain"/>
    <property type="match status" value="1"/>
</dbReference>
<keyword evidence="3" id="KW-0597">Phosphoprotein</keyword>
<dbReference type="PANTHER" id="PTHR45527:SF1">
    <property type="entry name" value="FATTY ACID SYNTHASE"/>
    <property type="match status" value="1"/>
</dbReference>
<dbReference type="CDD" id="cd19531">
    <property type="entry name" value="LCL_NRPS-like"/>
    <property type="match status" value="1"/>
</dbReference>
<evidence type="ECO:0000256" key="4">
    <source>
        <dbReference type="SAM" id="MobiDB-lite"/>
    </source>
</evidence>
<dbReference type="RefSeq" id="WP_345278263.1">
    <property type="nucleotide sequence ID" value="NZ_BAABAJ010000001.1"/>
</dbReference>
<dbReference type="InterPro" id="IPR006162">
    <property type="entry name" value="Ppantetheine_attach_site"/>
</dbReference>
<dbReference type="InterPro" id="IPR036736">
    <property type="entry name" value="ACP-like_sf"/>
</dbReference>
<dbReference type="Pfam" id="PF00550">
    <property type="entry name" value="PP-binding"/>
    <property type="match status" value="1"/>
</dbReference>
<dbReference type="InterPro" id="IPR001242">
    <property type="entry name" value="Condensation_dom"/>
</dbReference>
<evidence type="ECO:0000256" key="1">
    <source>
        <dbReference type="ARBA" id="ARBA00001957"/>
    </source>
</evidence>
<dbReference type="PROSITE" id="PS50075">
    <property type="entry name" value="CARRIER"/>
    <property type="match status" value="1"/>
</dbReference>
<dbReference type="InterPro" id="IPR023213">
    <property type="entry name" value="CAT-like_dom_sf"/>
</dbReference>
<evidence type="ECO:0000256" key="3">
    <source>
        <dbReference type="ARBA" id="ARBA00022553"/>
    </source>
</evidence>
<dbReference type="Gene3D" id="3.30.559.30">
    <property type="entry name" value="Nonribosomal peptide synthetase, condensation domain"/>
    <property type="match status" value="1"/>
</dbReference>
<comment type="caution">
    <text evidence="6">The sequence shown here is derived from an EMBL/GenBank/DDBJ whole genome shotgun (WGS) entry which is preliminary data.</text>
</comment>
<reference evidence="7" key="1">
    <citation type="journal article" date="2019" name="Int. J. Syst. Evol. Microbiol.">
        <title>The Global Catalogue of Microorganisms (GCM) 10K type strain sequencing project: providing services to taxonomists for standard genome sequencing and annotation.</title>
        <authorList>
            <consortium name="The Broad Institute Genomics Platform"/>
            <consortium name="The Broad Institute Genome Sequencing Center for Infectious Disease"/>
            <person name="Wu L."/>
            <person name="Ma J."/>
        </authorList>
    </citation>
    <scope>NUCLEOTIDE SEQUENCE [LARGE SCALE GENOMIC DNA]</scope>
    <source>
        <strain evidence="7">JCM 16956</strain>
    </source>
</reference>
<dbReference type="SUPFAM" id="SSF52777">
    <property type="entry name" value="CoA-dependent acyltransferases"/>
    <property type="match status" value="2"/>
</dbReference>
<protein>
    <recommendedName>
        <fullName evidence="5">Carrier domain-containing protein</fullName>
    </recommendedName>
</protein>
<feature type="domain" description="Carrier" evidence="5">
    <location>
        <begin position="524"/>
        <end position="599"/>
    </location>
</feature>
<dbReference type="Gene3D" id="1.10.1200.10">
    <property type="entry name" value="ACP-like"/>
    <property type="match status" value="1"/>
</dbReference>
<dbReference type="CDD" id="cd05930">
    <property type="entry name" value="A_NRPS"/>
    <property type="match status" value="1"/>
</dbReference>
<keyword evidence="7" id="KW-1185">Reference proteome</keyword>
<dbReference type="SUPFAM" id="SSF56801">
    <property type="entry name" value="Acetyl-CoA synthetase-like"/>
    <property type="match status" value="1"/>
</dbReference>
<gene>
    <name evidence="6" type="ORF">GCM10022244_04910</name>
</gene>
<dbReference type="EMBL" id="BAABAJ010000001">
    <property type="protein sequence ID" value="GAA3897612.1"/>
    <property type="molecule type" value="Genomic_DNA"/>
</dbReference>
<evidence type="ECO:0000313" key="7">
    <source>
        <dbReference type="Proteomes" id="UP001501000"/>
    </source>
</evidence>
<dbReference type="InterPro" id="IPR042099">
    <property type="entry name" value="ANL_N_sf"/>
</dbReference>
<comment type="cofactor">
    <cofactor evidence="1">
        <name>pantetheine 4'-phosphate</name>
        <dbReference type="ChEBI" id="CHEBI:47942"/>
    </cofactor>
</comment>
<dbReference type="Gene3D" id="3.40.50.12780">
    <property type="entry name" value="N-terminal domain of ligase-like"/>
    <property type="match status" value="1"/>
</dbReference>
<feature type="region of interest" description="Disordered" evidence="4">
    <location>
        <begin position="500"/>
        <end position="525"/>
    </location>
</feature>
<dbReference type="InterPro" id="IPR009081">
    <property type="entry name" value="PP-bd_ACP"/>
</dbReference>
<keyword evidence="2" id="KW-0596">Phosphopantetheine</keyword>
<dbReference type="Pfam" id="PF00668">
    <property type="entry name" value="Condensation"/>
    <property type="match status" value="1"/>
</dbReference>
<dbReference type="InterPro" id="IPR000873">
    <property type="entry name" value="AMP-dep_synth/lig_dom"/>
</dbReference>
<evidence type="ECO:0000259" key="5">
    <source>
        <dbReference type="PROSITE" id="PS50075"/>
    </source>
</evidence>
<dbReference type="NCBIfam" id="TIGR01733">
    <property type="entry name" value="AA-adenyl-dom"/>
    <property type="match status" value="1"/>
</dbReference>
<name>A0ABP7LBP3_9ACTN</name>
<dbReference type="InterPro" id="IPR010071">
    <property type="entry name" value="AA_adenyl_dom"/>
</dbReference>
<proteinExistence type="predicted"/>
<sequence length="1044" mass="112637">MPGPCIHHLFEAQAARTPDAVAAAWDGGTFTYRELDRHADRFAQRLAAEGIGPERLVGVVMEPSSRLLVTMLGIWKAGGVYVPVDPSLPRDVAEAMLGEAGAVLVVRDARLAVAPEGTPVWEADGIDLSDRPATAPRPALHPSNLAYCVFTSGSTGKPKRVAVQHDSFVNHALSLRAELRLEATDRLLQSTAIAFDAALEEIWPAWVAGGTVVMPDKRRFTSVEFTALIERLAVTMVSLPSAYWHQWVDDLTSGLVRLPACLRVVFIGGDKIHVEKLAAWYRIPGAEKIDWVSDYGPTETSISVALHRPDGVEVTDPDPDAYALVPIGRAFASAALYVLDDGLRPVPDDEPGDLWVGGPPVSRGYHANPVATAERYLPDPQGPPGSRMYRTGDRASRRADGTLLFLGRSDRQVKVRGHRVEPGQVESAVLHCAGVRDAVVIAVDDPPFGSRLVAYVEAEPGVDEAAIRADAAGRLPEAMVPQTFVLLDRIPRSPLNGKVARSRLPATTPPRAGRTGRADDPASPGMPTLERVLADLAGDVLDGPPLGRDEDFFAAGGDSLRGLRLLSRVTEVTGVALTFAQLRDAPTVAGLAAVVRQEHGRTAADAAVVPTGGHGDRPPASRGQRALWFVDQVHRGSPTYAIPVCYRISGPLDLDRLDAALTGVVARHEALRTVLEHRDGGLRQRIRPPGPVHTTLTVAADADEAVRLARREAGRPFDLATGPLLRSACFRVGAEEHLWLLDVHHAVFDAWSLAVFWREFGALYSGRPLPEPGVQYADYTAWQERWLRGPEAERQRAYWRNRFAGELSAADPFPAPASGGRAGTDGFALELPRTAVDPAAVRGVAGRCGTTDFAVLLAAFFATLRRTSGVEETVVGVPMACRNRPGTEELIGYLVNTVPLRMRFPEGMTFRELIARTDEALAGALTHQELPFSELVEGLRRSGGAGENPLFQAIFSLQSTPLDGFGDIEGLDIAERFVHPGTARVALTWTVRQDATGLAGEIEYASDRFDRDSARQWQDALLALLAAGLADPDTPVDEMPVRLP</sequence>
<evidence type="ECO:0000313" key="6">
    <source>
        <dbReference type="EMBL" id="GAA3897612.1"/>
    </source>
</evidence>
<dbReference type="Pfam" id="PF00501">
    <property type="entry name" value="AMP-binding"/>
    <property type="match status" value="1"/>
</dbReference>
<organism evidence="6 7">
    <name type="scientific">Streptomyces gulbargensis</name>
    <dbReference type="NCBI Taxonomy" id="364901"/>
    <lineage>
        <taxon>Bacteria</taxon>
        <taxon>Bacillati</taxon>
        <taxon>Actinomycetota</taxon>
        <taxon>Actinomycetes</taxon>
        <taxon>Kitasatosporales</taxon>
        <taxon>Streptomycetaceae</taxon>
        <taxon>Streptomyces</taxon>
    </lineage>
</organism>
<dbReference type="SUPFAM" id="SSF47336">
    <property type="entry name" value="ACP-like"/>
    <property type="match status" value="1"/>
</dbReference>
<dbReference type="Proteomes" id="UP001501000">
    <property type="component" value="Unassembled WGS sequence"/>
</dbReference>
<dbReference type="InterPro" id="IPR045851">
    <property type="entry name" value="AMP-bd_C_sf"/>
</dbReference>
<dbReference type="PANTHER" id="PTHR45527">
    <property type="entry name" value="NONRIBOSOMAL PEPTIDE SYNTHETASE"/>
    <property type="match status" value="1"/>
</dbReference>
<dbReference type="Pfam" id="PF13193">
    <property type="entry name" value="AMP-binding_C"/>
    <property type="match status" value="1"/>
</dbReference>
<dbReference type="PROSITE" id="PS00012">
    <property type="entry name" value="PHOSPHOPANTETHEINE"/>
    <property type="match status" value="1"/>
</dbReference>